<dbReference type="Proteomes" id="UP000054350">
    <property type="component" value="Unassembled WGS sequence"/>
</dbReference>
<dbReference type="OrthoDB" id="5768483at2759"/>
<reference evidence="2 3" key="1">
    <citation type="submission" date="2009-11" db="EMBL/GenBank/DDBJ databases">
        <title>Annotation of Allomyces macrogynus ATCC 38327.</title>
        <authorList>
            <consortium name="The Broad Institute Genome Sequencing Platform"/>
            <person name="Russ C."/>
            <person name="Cuomo C."/>
            <person name="Burger G."/>
            <person name="Gray M.W."/>
            <person name="Holland P.W.H."/>
            <person name="King N."/>
            <person name="Lang F.B.F."/>
            <person name="Roger A.J."/>
            <person name="Ruiz-Trillo I."/>
            <person name="Young S.K."/>
            <person name="Zeng Q."/>
            <person name="Gargeya S."/>
            <person name="Fitzgerald M."/>
            <person name="Haas B."/>
            <person name="Abouelleil A."/>
            <person name="Alvarado L."/>
            <person name="Arachchi H.M."/>
            <person name="Berlin A."/>
            <person name="Chapman S.B."/>
            <person name="Gearin G."/>
            <person name="Goldberg J."/>
            <person name="Griggs A."/>
            <person name="Gujja S."/>
            <person name="Hansen M."/>
            <person name="Heiman D."/>
            <person name="Howarth C."/>
            <person name="Larimer J."/>
            <person name="Lui A."/>
            <person name="MacDonald P.J.P."/>
            <person name="McCowen C."/>
            <person name="Montmayeur A."/>
            <person name="Murphy C."/>
            <person name="Neiman D."/>
            <person name="Pearson M."/>
            <person name="Priest M."/>
            <person name="Roberts A."/>
            <person name="Saif S."/>
            <person name="Shea T."/>
            <person name="Sisk P."/>
            <person name="Stolte C."/>
            <person name="Sykes S."/>
            <person name="Wortman J."/>
            <person name="Nusbaum C."/>
            <person name="Birren B."/>
        </authorList>
    </citation>
    <scope>NUCLEOTIDE SEQUENCE [LARGE SCALE GENOMIC DNA]</scope>
    <source>
        <strain evidence="2 3">ATCC 38327</strain>
    </source>
</reference>
<reference evidence="3" key="2">
    <citation type="submission" date="2009-11" db="EMBL/GenBank/DDBJ databases">
        <title>The Genome Sequence of Allomyces macrogynus strain ATCC 38327.</title>
        <authorList>
            <consortium name="The Broad Institute Genome Sequencing Platform"/>
            <person name="Russ C."/>
            <person name="Cuomo C."/>
            <person name="Shea T."/>
            <person name="Young S.K."/>
            <person name="Zeng Q."/>
            <person name="Koehrsen M."/>
            <person name="Haas B."/>
            <person name="Borodovsky M."/>
            <person name="Guigo R."/>
            <person name="Alvarado L."/>
            <person name="Berlin A."/>
            <person name="Borenstein D."/>
            <person name="Chen Z."/>
            <person name="Engels R."/>
            <person name="Freedman E."/>
            <person name="Gellesch M."/>
            <person name="Goldberg J."/>
            <person name="Griggs A."/>
            <person name="Gujja S."/>
            <person name="Heiman D."/>
            <person name="Hepburn T."/>
            <person name="Howarth C."/>
            <person name="Jen D."/>
            <person name="Larson L."/>
            <person name="Lewis B."/>
            <person name="Mehta T."/>
            <person name="Park D."/>
            <person name="Pearson M."/>
            <person name="Roberts A."/>
            <person name="Saif S."/>
            <person name="Shenoy N."/>
            <person name="Sisk P."/>
            <person name="Stolte C."/>
            <person name="Sykes S."/>
            <person name="Walk T."/>
            <person name="White J."/>
            <person name="Yandava C."/>
            <person name="Burger G."/>
            <person name="Gray M.W."/>
            <person name="Holland P.W.H."/>
            <person name="King N."/>
            <person name="Lang F.B.F."/>
            <person name="Roger A.J."/>
            <person name="Ruiz-Trillo I."/>
            <person name="Lander E."/>
            <person name="Nusbaum C."/>
        </authorList>
    </citation>
    <scope>NUCLEOTIDE SEQUENCE [LARGE SCALE GENOMIC DNA]</scope>
    <source>
        <strain evidence="3">ATCC 38327</strain>
    </source>
</reference>
<evidence type="ECO:0000313" key="2">
    <source>
        <dbReference type="EMBL" id="KNE65406.1"/>
    </source>
</evidence>
<gene>
    <name evidence="2" type="ORF">AMAG_11037</name>
</gene>
<feature type="signal peptide" evidence="1">
    <location>
        <begin position="1"/>
        <end position="28"/>
    </location>
</feature>
<sequence>MTLARALFAQRFQLLLTLSHLETAFSLANHFDLKFAVLDAFCDQLSAEYALRDTFLQFALRLAERDELDMALQAVGHVLVRTLALARGSALDLVEWARKYVSLALAAMRVVPGVGVTVSATIDVATNSDLALAPSTLRSDLRASRPQSLALLIDVATLEQLRRVTERLHQH</sequence>
<dbReference type="EMBL" id="GG745347">
    <property type="protein sequence ID" value="KNE65406.1"/>
    <property type="molecule type" value="Genomic_DNA"/>
</dbReference>
<evidence type="ECO:0000256" key="1">
    <source>
        <dbReference type="SAM" id="SignalP"/>
    </source>
</evidence>
<dbReference type="VEuPathDB" id="FungiDB:AMAG_11037"/>
<accession>A0A0L0SSD3</accession>
<keyword evidence="3" id="KW-1185">Reference proteome</keyword>
<dbReference type="AlphaFoldDB" id="A0A0L0SSD3"/>
<keyword evidence="1" id="KW-0732">Signal</keyword>
<organism evidence="2 3">
    <name type="scientific">Allomyces macrogynus (strain ATCC 38327)</name>
    <name type="common">Allomyces javanicus var. macrogynus</name>
    <dbReference type="NCBI Taxonomy" id="578462"/>
    <lineage>
        <taxon>Eukaryota</taxon>
        <taxon>Fungi</taxon>
        <taxon>Fungi incertae sedis</taxon>
        <taxon>Blastocladiomycota</taxon>
        <taxon>Blastocladiomycetes</taxon>
        <taxon>Blastocladiales</taxon>
        <taxon>Blastocladiaceae</taxon>
        <taxon>Allomyces</taxon>
    </lineage>
</organism>
<evidence type="ECO:0000313" key="3">
    <source>
        <dbReference type="Proteomes" id="UP000054350"/>
    </source>
</evidence>
<proteinExistence type="predicted"/>
<feature type="chain" id="PRO_5005547965" evidence="1">
    <location>
        <begin position="29"/>
        <end position="171"/>
    </location>
</feature>
<name>A0A0L0SSD3_ALLM3</name>
<protein>
    <submittedName>
        <fullName evidence="2">Uncharacterized protein</fullName>
    </submittedName>
</protein>